<gene>
    <name evidence="1" type="ORF">CHCC16736_4268</name>
</gene>
<organism evidence="1 2">
    <name type="scientific">Bacillus licheniformis</name>
    <dbReference type="NCBI Taxonomy" id="1402"/>
    <lineage>
        <taxon>Bacteria</taxon>
        <taxon>Bacillati</taxon>
        <taxon>Bacillota</taxon>
        <taxon>Bacilli</taxon>
        <taxon>Bacillales</taxon>
        <taxon>Bacillaceae</taxon>
        <taxon>Bacillus</taxon>
    </lineage>
</organism>
<sequence>MTKMNKYINHLTLTIAACQTTLGNSEDEAKQFTEYNLLDFGEFEELKEITLTNFDGDKITLQASNMGLEIEDTEEIDEEDELLYIKQFSE</sequence>
<comment type="caution">
    <text evidence="1">The sequence shown here is derived from an EMBL/GenBank/DDBJ whole genome shotgun (WGS) entry which is preliminary data.</text>
</comment>
<protein>
    <submittedName>
        <fullName evidence="1">Uncharacterized protein</fullName>
    </submittedName>
</protein>
<accession>A0A8B5Y9Z9</accession>
<dbReference type="EMBL" id="NILC01000026">
    <property type="protein sequence ID" value="TWL25385.1"/>
    <property type="molecule type" value="Genomic_DNA"/>
</dbReference>
<dbReference type="PROSITE" id="PS51257">
    <property type="entry name" value="PROKAR_LIPOPROTEIN"/>
    <property type="match status" value="1"/>
</dbReference>
<reference evidence="1 2" key="1">
    <citation type="submission" date="2019-06" db="EMBL/GenBank/DDBJ databases">
        <title>Genome sequence analysis of &gt;100 Bacillus licheniformis strains suggests intrinsic resistance to this species.</title>
        <authorList>
            <person name="Wels M."/>
            <person name="Siezen R.J."/>
            <person name="Johansen E."/>
            <person name="Stuer-Lauridsen B."/>
            <person name="Bjerre K."/>
            <person name="Nielsen B.K.K."/>
        </authorList>
    </citation>
    <scope>NUCLEOTIDE SEQUENCE [LARGE SCALE GENOMIC DNA]</scope>
    <source>
        <strain evidence="1 2">BAC-16736</strain>
    </source>
</reference>
<dbReference type="Proteomes" id="UP000435910">
    <property type="component" value="Unassembled WGS sequence"/>
</dbReference>
<evidence type="ECO:0000313" key="1">
    <source>
        <dbReference type="EMBL" id="TWL25385.1"/>
    </source>
</evidence>
<proteinExistence type="predicted"/>
<dbReference type="AlphaFoldDB" id="A0A8B5Y9Z9"/>
<evidence type="ECO:0000313" key="2">
    <source>
        <dbReference type="Proteomes" id="UP000435910"/>
    </source>
</evidence>
<name>A0A8B5Y9Z9_BACLI</name>